<evidence type="ECO:0000256" key="4">
    <source>
        <dbReference type="ARBA" id="ARBA00022989"/>
    </source>
</evidence>
<sequence length="101" mass="10717">LLSLNWRRFNSTGAVWGISVGLASTVISLMFTEALWLGSGPAPLTIQLPVIITMPLGLAAAVIGSLVAERRNGIKSDRDEKFAEMLVRAETGIGAELAEAH</sequence>
<dbReference type="Gene3D" id="1.20.1730.10">
    <property type="entry name" value="Sodium/glucose cotransporter"/>
    <property type="match status" value="1"/>
</dbReference>
<dbReference type="GO" id="GO:0016020">
    <property type="term" value="C:membrane"/>
    <property type="evidence" value="ECO:0007669"/>
    <property type="project" value="UniProtKB-SubCell"/>
</dbReference>
<organism evidence="7 8">
    <name type="scientific">Rhodococcus oxybenzonivorans</name>
    <dbReference type="NCBI Taxonomy" id="1990687"/>
    <lineage>
        <taxon>Bacteria</taxon>
        <taxon>Bacillati</taxon>
        <taxon>Actinomycetota</taxon>
        <taxon>Actinomycetes</taxon>
        <taxon>Mycobacteriales</taxon>
        <taxon>Nocardiaceae</taxon>
        <taxon>Rhodococcus</taxon>
    </lineage>
</organism>
<evidence type="ECO:0000256" key="6">
    <source>
        <dbReference type="SAM" id="Phobius"/>
    </source>
</evidence>
<evidence type="ECO:0000256" key="3">
    <source>
        <dbReference type="ARBA" id="ARBA00022692"/>
    </source>
</evidence>
<name>A0AAE4V7Y4_9NOCA</name>
<reference evidence="7" key="1">
    <citation type="submission" date="2023-10" db="EMBL/GenBank/DDBJ databases">
        <title>Development of a sustainable strategy for remediation of hydrocarbon-contaminated territories based on the waste exchange concept.</title>
        <authorList>
            <person name="Krivoruchko A."/>
        </authorList>
    </citation>
    <scope>NUCLEOTIDE SEQUENCE</scope>
    <source>
        <strain evidence="7">IEGM 68</strain>
    </source>
</reference>
<dbReference type="Proteomes" id="UP001185863">
    <property type="component" value="Unassembled WGS sequence"/>
</dbReference>
<evidence type="ECO:0000256" key="1">
    <source>
        <dbReference type="ARBA" id="ARBA00004141"/>
    </source>
</evidence>
<comment type="caution">
    <text evidence="7">The sequence shown here is derived from an EMBL/GenBank/DDBJ whole genome shotgun (WGS) entry which is preliminary data.</text>
</comment>
<dbReference type="InterPro" id="IPR038377">
    <property type="entry name" value="Na/Glc_symporter_sf"/>
</dbReference>
<dbReference type="AlphaFoldDB" id="A0AAE4V7Y4"/>
<dbReference type="EMBL" id="JAWLUP010000403">
    <property type="protein sequence ID" value="MDV7269219.1"/>
    <property type="molecule type" value="Genomic_DNA"/>
</dbReference>
<accession>A0AAE4V7Y4</accession>
<proteinExistence type="inferred from homology"/>
<dbReference type="PROSITE" id="PS50283">
    <property type="entry name" value="NA_SOLUT_SYMP_3"/>
    <property type="match status" value="1"/>
</dbReference>
<protein>
    <submittedName>
        <fullName evidence="7">Cation acetate symporter</fullName>
    </submittedName>
</protein>
<evidence type="ECO:0000256" key="2">
    <source>
        <dbReference type="ARBA" id="ARBA00006434"/>
    </source>
</evidence>
<feature type="transmembrane region" description="Helical" evidence="6">
    <location>
        <begin position="12"/>
        <end position="32"/>
    </location>
</feature>
<dbReference type="GO" id="GO:0022857">
    <property type="term" value="F:transmembrane transporter activity"/>
    <property type="evidence" value="ECO:0007669"/>
    <property type="project" value="InterPro"/>
</dbReference>
<evidence type="ECO:0000313" key="7">
    <source>
        <dbReference type="EMBL" id="MDV7269219.1"/>
    </source>
</evidence>
<keyword evidence="4 6" id="KW-1133">Transmembrane helix</keyword>
<evidence type="ECO:0000256" key="5">
    <source>
        <dbReference type="ARBA" id="ARBA00023136"/>
    </source>
</evidence>
<evidence type="ECO:0000313" key="8">
    <source>
        <dbReference type="Proteomes" id="UP001185863"/>
    </source>
</evidence>
<dbReference type="InterPro" id="IPR001734">
    <property type="entry name" value="Na/solute_symporter"/>
</dbReference>
<keyword evidence="3 6" id="KW-0812">Transmembrane</keyword>
<keyword evidence="5 6" id="KW-0472">Membrane</keyword>
<feature type="transmembrane region" description="Helical" evidence="6">
    <location>
        <begin position="44"/>
        <end position="68"/>
    </location>
</feature>
<gene>
    <name evidence="7" type="ORF">R4315_32390</name>
</gene>
<feature type="non-terminal residue" evidence="7">
    <location>
        <position position="1"/>
    </location>
</feature>
<comment type="similarity">
    <text evidence="2">Belongs to the sodium:solute symporter (SSF) (TC 2.A.21) family.</text>
</comment>
<comment type="subcellular location">
    <subcellularLocation>
        <location evidence="1">Membrane</location>
        <topology evidence="1">Multi-pass membrane protein</topology>
    </subcellularLocation>
</comment>